<evidence type="ECO:0000256" key="7">
    <source>
        <dbReference type="SAM" id="Phobius"/>
    </source>
</evidence>
<dbReference type="PANTHER" id="PTHR30489:SF0">
    <property type="entry name" value="LIPOPROTEIN-RELEASING SYSTEM TRANSMEMBRANE PROTEIN LOLE"/>
    <property type="match status" value="1"/>
</dbReference>
<feature type="domain" description="ABC3 transporter permease C-terminal" evidence="8">
    <location>
        <begin position="662"/>
        <end position="778"/>
    </location>
</feature>
<sequence length="788" mass="84185">MVSPLDRKMLRDLWRIKTQAIAIILVIATGVMLQVMMSGLVASLTETRRTYYERNALAEVIAPAVRVPETVLGRLAAIPGVARVSGRVVGSALIDVPSDPVPIQAQAVGLPESGVQDQNIVFLTAGRLPAKNHRDEALLLSGFAAAHGYKIGDRIDVVMNGAQRRIRIVGLAQSPEYLFVAAAGEMVPDPARYGVIWMRHSSLASVYDMTGAFNQALFTLTHGASEQAVIDAADRVLKPWGGTGAYGRSDLVSDRFVSEEIGGLRTMSRAVPPLFIAVAAFLLYIVVSRIVQAEREEIGLLKAFGYTNKEVGVHYTKLLLIIAVAGAALGCLLGVLAGRAMIPIYTTFYNFPFLVFRPDPASFAIGALASVVSASAGSVFVLRRIFALTPSEAMRPPAPADYSKTVSLKGAVGRLLDQPTRIVLRSLARSPWRALGLSAGIAGGMALASGMTTIYGAFDRMMNLSFTVIDRSDATVYFYSPLGEKAAYELARIPGVIAVEPFREVAATLKLGRKEHRGSVSGMILDPQMVRAIDDQLAPIHLPDQGLVLSQALADILGAAPGDMLTVDVREGRQPVLEVPVTQVASSLIGAPAYMQMQALNRAMSEPNRISGAHLRVDAARAEAIYQRLKDMPTVAGVSVAENARASLQKLMDQGAGSARYIMGAVAFIITFGVVYNAARIAQNERARDLATLRVMGFSKSETLFVLLGELGLITLVALPVGSLAGYGLSFAIARGFSSELYQIPASFDPFSHGFSAAFILCAAAISGLLVARDVNRMDLVSVLKSRD</sequence>
<gene>
    <name evidence="9" type="ORF">CLV74_11920</name>
</gene>
<dbReference type="InterPro" id="IPR051447">
    <property type="entry name" value="Lipoprotein-release_system"/>
</dbReference>
<dbReference type="GO" id="GO:0098797">
    <property type="term" value="C:plasma membrane protein complex"/>
    <property type="evidence" value="ECO:0007669"/>
    <property type="project" value="TreeGrafter"/>
</dbReference>
<feature type="transmembrane region" description="Helical" evidence="7">
    <location>
        <begin position="703"/>
        <end position="734"/>
    </location>
</feature>
<comment type="caution">
    <text evidence="9">The sequence shown here is derived from an EMBL/GenBank/DDBJ whole genome shotgun (WGS) entry which is preliminary data.</text>
</comment>
<evidence type="ECO:0000259" key="8">
    <source>
        <dbReference type="Pfam" id="PF02687"/>
    </source>
</evidence>
<feature type="transmembrane region" description="Helical" evidence="7">
    <location>
        <begin position="362"/>
        <end position="382"/>
    </location>
</feature>
<dbReference type="GO" id="GO:0044874">
    <property type="term" value="P:lipoprotein localization to outer membrane"/>
    <property type="evidence" value="ECO:0007669"/>
    <property type="project" value="TreeGrafter"/>
</dbReference>
<proteinExistence type="inferred from homology"/>
<dbReference type="Proteomes" id="UP000238392">
    <property type="component" value="Unassembled WGS sequence"/>
</dbReference>
<feature type="transmembrane region" description="Helical" evidence="7">
    <location>
        <begin position="318"/>
        <end position="342"/>
    </location>
</feature>
<comment type="similarity">
    <text evidence="2">Belongs to the ABC-4 integral membrane protein family. LolC/E subfamily.</text>
</comment>
<evidence type="ECO:0000256" key="1">
    <source>
        <dbReference type="ARBA" id="ARBA00004651"/>
    </source>
</evidence>
<dbReference type="AlphaFoldDB" id="A0A2T0WDY6"/>
<reference evidence="9 10" key="1">
    <citation type="submission" date="2018-03" db="EMBL/GenBank/DDBJ databases">
        <title>Genomic Encyclopedia of Archaeal and Bacterial Type Strains, Phase II (KMG-II): from individual species to whole genera.</title>
        <authorList>
            <person name="Goeker M."/>
        </authorList>
    </citation>
    <scope>NUCLEOTIDE SEQUENCE [LARGE SCALE GENOMIC DNA]</scope>
    <source>
        <strain evidence="9 10">DSM 100212</strain>
    </source>
</reference>
<feature type="transmembrane region" description="Helical" evidence="7">
    <location>
        <begin position="21"/>
        <end position="44"/>
    </location>
</feature>
<feature type="transmembrane region" description="Helical" evidence="7">
    <location>
        <begin position="270"/>
        <end position="287"/>
    </location>
</feature>
<dbReference type="InterPro" id="IPR003838">
    <property type="entry name" value="ABC3_permease_C"/>
</dbReference>
<keyword evidence="3" id="KW-1003">Cell membrane</keyword>
<protein>
    <submittedName>
        <fullName evidence="9">Putative ABC transport system permease protein</fullName>
    </submittedName>
</protein>
<dbReference type="RefSeq" id="WP_106267975.1">
    <property type="nucleotide sequence ID" value="NZ_PVTQ01000019.1"/>
</dbReference>
<dbReference type="OrthoDB" id="5137249at2"/>
<evidence type="ECO:0000313" key="9">
    <source>
        <dbReference type="EMBL" id="PRY84923.1"/>
    </source>
</evidence>
<accession>A0A2T0WDY6</accession>
<feature type="transmembrane region" description="Helical" evidence="7">
    <location>
        <begin position="434"/>
        <end position="458"/>
    </location>
</feature>
<keyword evidence="4 7" id="KW-0812">Transmembrane</keyword>
<dbReference type="EMBL" id="PVTQ01000019">
    <property type="protein sequence ID" value="PRY84923.1"/>
    <property type="molecule type" value="Genomic_DNA"/>
</dbReference>
<evidence type="ECO:0000256" key="6">
    <source>
        <dbReference type="ARBA" id="ARBA00023136"/>
    </source>
</evidence>
<evidence type="ECO:0000256" key="5">
    <source>
        <dbReference type="ARBA" id="ARBA00022989"/>
    </source>
</evidence>
<dbReference type="PANTHER" id="PTHR30489">
    <property type="entry name" value="LIPOPROTEIN-RELEASING SYSTEM TRANSMEMBRANE PROTEIN LOLE"/>
    <property type="match status" value="1"/>
</dbReference>
<organism evidence="9 10">
    <name type="scientific">Donghicola tyrosinivorans</name>
    <dbReference type="NCBI Taxonomy" id="1652492"/>
    <lineage>
        <taxon>Bacteria</taxon>
        <taxon>Pseudomonadati</taxon>
        <taxon>Pseudomonadota</taxon>
        <taxon>Alphaproteobacteria</taxon>
        <taxon>Rhodobacterales</taxon>
        <taxon>Roseobacteraceae</taxon>
        <taxon>Donghicola</taxon>
    </lineage>
</organism>
<feature type="transmembrane region" description="Helical" evidence="7">
    <location>
        <begin position="661"/>
        <end position="682"/>
    </location>
</feature>
<evidence type="ECO:0000256" key="2">
    <source>
        <dbReference type="ARBA" id="ARBA00005236"/>
    </source>
</evidence>
<evidence type="ECO:0000256" key="3">
    <source>
        <dbReference type="ARBA" id="ARBA00022475"/>
    </source>
</evidence>
<feature type="transmembrane region" description="Helical" evidence="7">
    <location>
        <begin position="754"/>
        <end position="772"/>
    </location>
</feature>
<name>A0A2T0WDY6_9RHOB</name>
<keyword evidence="5 7" id="KW-1133">Transmembrane helix</keyword>
<evidence type="ECO:0000256" key="4">
    <source>
        <dbReference type="ARBA" id="ARBA00022692"/>
    </source>
</evidence>
<feature type="domain" description="ABC3 transporter permease C-terminal" evidence="8">
    <location>
        <begin position="274"/>
        <end position="389"/>
    </location>
</feature>
<comment type="subcellular location">
    <subcellularLocation>
        <location evidence="1">Cell membrane</location>
        <topology evidence="1">Multi-pass membrane protein</topology>
    </subcellularLocation>
</comment>
<evidence type="ECO:0000313" key="10">
    <source>
        <dbReference type="Proteomes" id="UP000238392"/>
    </source>
</evidence>
<keyword evidence="10" id="KW-1185">Reference proteome</keyword>
<dbReference type="Pfam" id="PF02687">
    <property type="entry name" value="FtsX"/>
    <property type="match status" value="2"/>
</dbReference>
<keyword evidence="6 7" id="KW-0472">Membrane</keyword>